<name>A0ACC0M247_RHOML</name>
<dbReference type="Proteomes" id="UP001062846">
    <property type="component" value="Chromosome 10"/>
</dbReference>
<comment type="caution">
    <text evidence="1">The sequence shown here is derived from an EMBL/GenBank/DDBJ whole genome shotgun (WGS) entry which is preliminary data.</text>
</comment>
<reference evidence="1" key="1">
    <citation type="submission" date="2022-02" db="EMBL/GenBank/DDBJ databases">
        <title>Plant Genome Project.</title>
        <authorList>
            <person name="Zhang R.-G."/>
        </authorList>
    </citation>
    <scope>NUCLEOTIDE SEQUENCE</scope>
    <source>
        <strain evidence="1">AT1</strain>
    </source>
</reference>
<sequence length="218" mass="24510">MFWEDKEVKLLGDFGIDLNAEMGEQQREEAESREQPFPRRGPVTDLGKEPMATEMKVPIRLFSAGYLVDKAHHLLLNAIARAHPEMIAPFNPRSAQHGALFLGNHHEVLGLWAQLRFGDFTPNTEPALQEVTQDMEVLGFDQGWLCARSFALRAVGDRATLRPKIQGLAAQLESAWQHMANLEARFRQVMQRDGELAAAALNLEDPGLEELVFAEWLA</sequence>
<gene>
    <name evidence="1" type="ORF">RHMOL_Rhmol10G0147000</name>
</gene>
<organism evidence="1 2">
    <name type="scientific">Rhododendron molle</name>
    <name type="common">Chinese azalea</name>
    <name type="synonym">Azalea mollis</name>
    <dbReference type="NCBI Taxonomy" id="49168"/>
    <lineage>
        <taxon>Eukaryota</taxon>
        <taxon>Viridiplantae</taxon>
        <taxon>Streptophyta</taxon>
        <taxon>Embryophyta</taxon>
        <taxon>Tracheophyta</taxon>
        <taxon>Spermatophyta</taxon>
        <taxon>Magnoliopsida</taxon>
        <taxon>eudicotyledons</taxon>
        <taxon>Gunneridae</taxon>
        <taxon>Pentapetalae</taxon>
        <taxon>asterids</taxon>
        <taxon>Ericales</taxon>
        <taxon>Ericaceae</taxon>
        <taxon>Ericoideae</taxon>
        <taxon>Rhodoreae</taxon>
        <taxon>Rhododendron</taxon>
    </lineage>
</organism>
<proteinExistence type="predicted"/>
<evidence type="ECO:0000313" key="2">
    <source>
        <dbReference type="Proteomes" id="UP001062846"/>
    </source>
</evidence>
<evidence type="ECO:0000313" key="1">
    <source>
        <dbReference type="EMBL" id="KAI8535076.1"/>
    </source>
</evidence>
<protein>
    <submittedName>
        <fullName evidence="1">Uncharacterized protein</fullName>
    </submittedName>
</protein>
<accession>A0ACC0M247</accession>
<dbReference type="EMBL" id="CM046397">
    <property type="protein sequence ID" value="KAI8535076.1"/>
    <property type="molecule type" value="Genomic_DNA"/>
</dbReference>
<keyword evidence="2" id="KW-1185">Reference proteome</keyword>